<dbReference type="AlphaFoldDB" id="A0A2A8ZZ72"/>
<evidence type="ECO:0008006" key="3">
    <source>
        <dbReference type="Google" id="ProtNLM"/>
    </source>
</evidence>
<accession>A0A2A8ZZ72</accession>
<dbReference type="Proteomes" id="UP000220032">
    <property type="component" value="Unassembled WGS sequence"/>
</dbReference>
<comment type="caution">
    <text evidence="1">The sequence shown here is derived from an EMBL/GenBank/DDBJ whole genome shotgun (WGS) entry which is preliminary data.</text>
</comment>
<reference evidence="1 2" key="1">
    <citation type="submission" date="2017-09" db="EMBL/GenBank/DDBJ databases">
        <title>Large-scale bioinformatics analysis of Bacillus genomes uncovers conserved roles of natural products in bacterial physiology.</title>
        <authorList>
            <consortium name="Agbiome Team Llc"/>
            <person name="Bleich R.M."/>
            <person name="Grubbs K.J."/>
            <person name="Santa Maria K.C."/>
            <person name="Allen S.E."/>
            <person name="Farag S."/>
            <person name="Shank E.A."/>
            <person name="Bowers A."/>
        </authorList>
    </citation>
    <scope>NUCLEOTIDE SEQUENCE [LARGE SCALE GENOMIC DNA]</scope>
    <source>
        <strain evidence="1 2">AFS022681</strain>
    </source>
</reference>
<dbReference type="RefSeq" id="WP_098343045.1">
    <property type="nucleotide sequence ID" value="NZ_NTRR01000025.1"/>
</dbReference>
<gene>
    <name evidence="1" type="ORF">CN307_17615</name>
</gene>
<dbReference type="EMBL" id="NTRR01000025">
    <property type="protein sequence ID" value="PFE14048.1"/>
    <property type="molecule type" value="Genomic_DNA"/>
</dbReference>
<protein>
    <recommendedName>
        <fullName evidence="3">DUF3800 domain-containing protein</fullName>
    </recommendedName>
</protein>
<evidence type="ECO:0000313" key="2">
    <source>
        <dbReference type="Proteomes" id="UP000220032"/>
    </source>
</evidence>
<organism evidence="1 2">
    <name type="scientific">Bacillus cereus</name>
    <dbReference type="NCBI Taxonomy" id="1396"/>
    <lineage>
        <taxon>Bacteria</taxon>
        <taxon>Bacillati</taxon>
        <taxon>Bacillota</taxon>
        <taxon>Bacilli</taxon>
        <taxon>Bacillales</taxon>
        <taxon>Bacillaceae</taxon>
        <taxon>Bacillus</taxon>
        <taxon>Bacillus cereus group</taxon>
    </lineage>
</organism>
<proteinExistence type="predicted"/>
<dbReference type="Pfam" id="PF12686">
    <property type="entry name" value="DUF3800"/>
    <property type="match status" value="1"/>
</dbReference>
<dbReference type="InterPro" id="IPR024524">
    <property type="entry name" value="DUF3800"/>
</dbReference>
<evidence type="ECO:0000313" key="1">
    <source>
        <dbReference type="EMBL" id="PFE14048.1"/>
    </source>
</evidence>
<sequence length="383" mass="45333">MITDYLMNKEEIIKMYKSIDPTLDFNINYNFYYDETNNCRTLRIKNGQLNTHKDKDFVLGGVVVEPQNESEIENSFWLLREKLKVQPVLKEMKFKSICPGGSDFLKCIRNKKLHDFLSWLLEKKVFIHFSMLDHLYYSIIDIVDSIDVNPFMERDIKTFFYHFIYTNTEEFIKIFDKYNYPNVGVIQSPSFYSEIIECVSTTKTVGILESMWKELLINELKDGIYKEPIFLTNNEDKTLIKEYYGLYLNRIIFFENAFHSFDEESEVQKELKQLELNTGKQIPGNYKFIESKSNIFIQLSDIVVGILGKFFEFIKQMPMNKVLDDNFSVSEQYSFDKNQQNGFDLLKELLQKSYKKNGAFRNMSGNNILAYKFEKIIDSKNGF</sequence>
<name>A0A2A8ZZ72_BACCE</name>